<evidence type="ECO:0000256" key="1">
    <source>
        <dbReference type="ARBA" id="ARBA00005564"/>
    </source>
</evidence>
<protein>
    <submittedName>
        <fullName evidence="3">Lactonase family protein</fullName>
    </submittedName>
</protein>
<dbReference type="InterPro" id="IPR015943">
    <property type="entry name" value="WD40/YVTN_repeat-like_dom_sf"/>
</dbReference>
<keyword evidence="4" id="KW-1185">Reference proteome</keyword>
<dbReference type="InterPro" id="IPR050282">
    <property type="entry name" value="Cycloisomerase_2"/>
</dbReference>
<gene>
    <name evidence="3" type="ORF">JF259_05170</name>
</gene>
<evidence type="ECO:0000313" key="4">
    <source>
        <dbReference type="Proteomes" id="UP000610931"/>
    </source>
</evidence>
<dbReference type="Pfam" id="PF10282">
    <property type="entry name" value="Lactonase"/>
    <property type="match status" value="1"/>
</dbReference>
<dbReference type="SUPFAM" id="SSF51004">
    <property type="entry name" value="C-terminal (heme d1) domain of cytochrome cd1-nitrite reductase"/>
    <property type="match status" value="1"/>
</dbReference>
<dbReference type="PANTHER" id="PTHR30344">
    <property type="entry name" value="6-PHOSPHOGLUCONOLACTONASE-RELATED"/>
    <property type="match status" value="1"/>
</dbReference>
<dbReference type="GO" id="GO:0017057">
    <property type="term" value="F:6-phosphogluconolactonase activity"/>
    <property type="evidence" value="ECO:0007669"/>
    <property type="project" value="TreeGrafter"/>
</dbReference>
<dbReference type="RefSeq" id="WP_199114122.1">
    <property type="nucleotide sequence ID" value="NZ_JAELVQ010000004.1"/>
</dbReference>
<dbReference type="Proteomes" id="UP000610931">
    <property type="component" value="Unassembled WGS sequence"/>
</dbReference>
<organism evidence="3 4">
    <name type="scientific">Snuella sedimenti</name>
    <dbReference type="NCBI Taxonomy" id="2798802"/>
    <lineage>
        <taxon>Bacteria</taxon>
        <taxon>Pseudomonadati</taxon>
        <taxon>Bacteroidota</taxon>
        <taxon>Flavobacteriia</taxon>
        <taxon>Flavobacteriales</taxon>
        <taxon>Flavobacteriaceae</taxon>
        <taxon>Snuella</taxon>
    </lineage>
</organism>
<evidence type="ECO:0000256" key="2">
    <source>
        <dbReference type="ARBA" id="ARBA00022526"/>
    </source>
</evidence>
<proteinExistence type="inferred from homology"/>
<comment type="caution">
    <text evidence="3">The sequence shown here is derived from an EMBL/GenBank/DDBJ whole genome shotgun (WGS) entry which is preliminary data.</text>
</comment>
<dbReference type="AlphaFoldDB" id="A0A8J7IT48"/>
<dbReference type="InterPro" id="IPR011048">
    <property type="entry name" value="Haem_d1_sf"/>
</dbReference>
<sequence length="352" mass="38835">MDDSLFYTGSYTQKGAPAPKPIGKGIGCYRFNHNEGTIAFLRSTDQRNPSYLTVSRDGNYLFAIEELLGNEKPRVCSYKIGSQGSLSLINYQVLAGDHACYLAECGNTLVVANYTSGNWLSFPIMNDGSLGKCHQTIQHQGKGTDRIRQEGPHVHMVYPIDDNIMYAVDLGIDMLKAYRLDNTTNTWKALAGEDVYLEKGMGARHMVMGPNKDVIYVLGELSGEISVLVRQSNGFSSVQKISLCPDDYKGAFSGAAIRIHPNGNFLYASNRGDDSISVYAIDKVTSQLSLVAHYNSGDKTPRDFNIHPSGKWLIVANQDSNALVVFKLNPKNGRLSYHMETVAETPVNICWL</sequence>
<accession>A0A8J7IT48</accession>
<dbReference type="PANTHER" id="PTHR30344:SF1">
    <property type="entry name" value="6-PHOSPHOGLUCONOLACTONASE"/>
    <property type="match status" value="1"/>
</dbReference>
<dbReference type="EMBL" id="JAELVQ010000004">
    <property type="protein sequence ID" value="MBJ6367475.1"/>
    <property type="molecule type" value="Genomic_DNA"/>
</dbReference>
<comment type="similarity">
    <text evidence="1">Belongs to the cycloisomerase 2 family.</text>
</comment>
<reference evidence="3" key="1">
    <citation type="submission" date="2020-12" db="EMBL/GenBank/DDBJ databases">
        <title>Snuella sp. nov., isolated from sediment in Incheon.</title>
        <authorList>
            <person name="Kim W."/>
        </authorList>
    </citation>
    <scope>NUCLEOTIDE SEQUENCE</scope>
    <source>
        <strain evidence="3">CAU 1569</strain>
    </source>
</reference>
<dbReference type="Gene3D" id="2.130.10.10">
    <property type="entry name" value="YVTN repeat-like/Quinoprotein amine dehydrogenase"/>
    <property type="match status" value="1"/>
</dbReference>
<dbReference type="InterPro" id="IPR019405">
    <property type="entry name" value="Lactonase_7-beta_prop"/>
</dbReference>
<keyword evidence="2" id="KW-0119">Carbohydrate metabolism</keyword>
<keyword evidence="2" id="KW-0313">Glucose metabolism</keyword>
<name>A0A8J7IT48_9FLAO</name>
<evidence type="ECO:0000313" key="3">
    <source>
        <dbReference type="EMBL" id="MBJ6367475.1"/>
    </source>
</evidence>
<dbReference type="GO" id="GO:0006006">
    <property type="term" value="P:glucose metabolic process"/>
    <property type="evidence" value="ECO:0007669"/>
    <property type="project" value="UniProtKB-KW"/>
</dbReference>